<dbReference type="Proteomes" id="UP000826195">
    <property type="component" value="Unassembled WGS sequence"/>
</dbReference>
<protein>
    <submittedName>
        <fullName evidence="3">Uncharacterized protein</fullName>
    </submittedName>
</protein>
<accession>A0AAV7I359</accession>
<organism evidence="3 4">
    <name type="scientific">Cotesia glomerata</name>
    <name type="common">Lepidopteran parasitic wasp</name>
    <name type="synonym">Apanteles glomeratus</name>
    <dbReference type="NCBI Taxonomy" id="32391"/>
    <lineage>
        <taxon>Eukaryota</taxon>
        <taxon>Metazoa</taxon>
        <taxon>Ecdysozoa</taxon>
        <taxon>Arthropoda</taxon>
        <taxon>Hexapoda</taxon>
        <taxon>Insecta</taxon>
        <taxon>Pterygota</taxon>
        <taxon>Neoptera</taxon>
        <taxon>Endopterygota</taxon>
        <taxon>Hymenoptera</taxon>
        <taxon>Apocrita</taxon>
        <taxon>Ichneumonoidea</taxon>
        <taxon>Braconidae</taxon>
        <taxon>Microgastrinae</taxon>
        <taxon>Cotesia</taxon>
    </lineage>
</organism>
<feature type="compositionally biased region" description="Basic residues" evidence="1">
    <location>
        <begin position="1"/>
        <end position="19"/>
    </location>
</feature>
<proteinExistence type="predicted"/>
<feature type="compositionally biased region" description="Basic residues" evidence="1">
    <location>
        <begin position="38"/>
        <end position="48"/>
    </location>
</feature>
<reference evidence="3 4" key="1">
    <citation type="journal article" date="2021" name="J. Hered.">
        <title>A chromosome-level genome assembly of the parasitoid wasp, Cotesia glomerata (Hymenoptera: Braconidae).</title>
        <authorList>
            <person name="Pinto B.J."/>
            <person name="Weis J.J."/>
            <person name="Gamble T."/>
            <person name="Ode P.J."/>
            <person name="Paul R."/>
            <person name="Zaspel J.M."/>
        </authorList>
    </citation>
    <scope>NUCLEOTIDE SEQUENCE [LARGE SCALE GENOMIC DNA]</scope>
    <source>
        <strain evidence="3">CgM1</strain>
    </source>
</reference>
<evidence type="ECO:0000313" key="4">
    <source>
        <dbReference type="Proteomes" id="UP000826195"/>
    </source>
</evidence>
<feature type="transmembrane region" description="Helical" evidence="2">
    <location>
        <begin position="96"/>
        <end position="115"/>
    </location>
</feature>
<evidence type="ECO:0000256" key="1">
    <source>
        <dbReference type="SAM" id="MobiDB-lite"/>
    </source>
</evidence>
<dbReference type="EMBL" id="JAHXZJ010002237">
    <property type="protein sequence ID" value="KAH0545695.1"/>
    <property type="molecule type" value="Genomic_DNA"/>
</dbReference>
<keyword evidence="4" id="KW-1185">Reference proteome</keyword>
<keyword evidence="2" id="KW-1133">Transmembrane helix</keyword>
<feature type="region of interest" description="Disordered" evidence="1">
    <location>
        <begin position="1"/>
        <end position="66"/>
    </location>
</feature>
<evidence type="ECO:0000256" key="2">
    <source>
        <dbReference type="SAM" id="Phobius"/>
    </source>
</evidence>
<keyword evidence="2" id="KW-0812">Transmembrane</keyword>
<gene>
    <name evidence="3" type="ORF">KQX54_002424</name>
</gene>
<keyword evidence="2" id="KW-0472">Membrane</keyword>
<dbReference type="AlphaFoldDB" id="A0AAV7I359"/>
<comment type="caution">
    <text evidence="3">The sequence shown here is derived from an EMBL/GenBank/DDBJ whole genome shotgun (WGS) entry which is preliminary data.</text>
</comment>
<evidence type="ECO:0000313" key="3">
    <source>
        <dbReference type="EMBL" id="KAH0545695.1"/>
    </source>
</evidence>
<sequence length="136" mass="15742">MWRKKALKNIGKSSKRRHTLFMSTSDSRGKDERSGAPWKKRIKKRQQRIKSDTDGSKKIVRPVGNDIRRPVEPERSCYRRYLVSGNEFREIKIKSAGLFSSCLFFTWLCLSLISLRTYSLNSFDAPHSCSPTMGSH</sequence>
<name>A0AAV7I359_COTGL</name>